<evidence type="ECO:0000256" key="15">
    <source>
        <dbReference type="RuleBase" id="RU367090"/>
    </source>
</evidence>
<evidence type="ECO:0000256" key="10">
    <source>
        <dbReference type="ARBA" id="ARBA00022737"/>
    </source>
</evidence>
<evidence type="ECO:0000256" key="3">
    <source>
        <dbReference type="ARBA" id="ARBA00004906"/>
    </source>
</evidence>
<keyword evidence="19" id="KW-1185">Reference proteome</keyword>
<evidence type="ECO:0000256" key="4">
    <source>
        <dbReference type="ARBA" id="ARBA00007997"/>
    </source>
</evidence>
<protein>
    <recommendedName>
        <fullName evidence="6 15">E3 ubiquitin-protein ligase listerin</fullName>
        <ecNumber evidence="5 15">2.3.2.27</ecNumber>
    </recommendedName>
    <alternativeName>
        <fullName evidence="15">RING-type E3 ubiquitin transferase listerin</fullName>
    </alternativeName>
</protein>
<feature type="domain" description="RING-type" evidence="16">
    <location>
        <begin position="1619"/>
        <end position="1666"/>
    </location>
</feature>
<dbReference type="InterPro" id="IPR039795">
    <property type="entry name" value="LTN1/Rkr1"/>
</dbReference>
<comment type="function">
    <text evidence="15">E3 ubiquitin-protein ligase. Component of the ribosome quality control complex (RQC), a ribosome-associated complex that mediates ubiquitination and extraction of incompletely synthesized nascent chains for proteasomal degradation.</text>
</comment>
<dbReference type="Pfam" id="PF23009">
    <property type="entry name" value="UBC_like"/>
    <property type="match status" value="1"/>
</dbReference>
<dbReference type="PANTHER" id="PTHR12389">
    <property type="entry name" value="ZINC FINGER PROTEIN 294"/>
    <property type="match status" value="1"/>
</dbReference>
<dbReference type="SUPFAM" id="SSF48371">
    <property type="entry name" value="ARM repeat"/>
    <property type="match status" value="1"/>
</dbReference>
<dbReference type="InterPro" id="IPR039804">
    <property type="entry name" value="RING-CH-C4HC3_LTN1"/>
</dbReference>
<dbReference type="FunFam" id="3.30.40.10:FF:000038">
    <property type="entry name" value="E3 ubiquitin-protein ligase listerin"/>
    <property type="match status" value="1"/>
</dbReference>
<dbReference type="InterPro" id="IPR016024">
    <property type="entry name" value="ARM-type_fold"/>
</dbReference>
<dbReference type="Pfam" id="PF22958">
    <property type="entry name" value="Ltn1_1st"/>
    <property type="match status" value="1"/>
</dbReference>
<evidence type="ECO:0000256" key="13">
    <source>
        <dbReference type="ARBA" id="ARBA00022833"/>
    </source>
</evidence>
<dbReference type="Pfam" id="PF22999">
    <property type="entry name" value="LTN1_E3_ligase_6th"/>
    <property type="match status" value="1"/>
</dbReference>
<comment type="catalytic activity">
    <reaction evidence="1 15">
        <text>S-ubiquitinyl-[E2 ubiquitin-conjugating enzyme]-L-cysteine + [acceptor protein]-L-lysine = [E2 ubiquitin-conjugating enzyme]-L-cysteine + N(6)-ubiquitinyl-[acceptor protein]-L-lysine.</text>
        <dbReference type="EC" id="2.3.2.27"/>
    </reaction>
</comment>
<gene>
    <name evidence="18" type="ORF">ACHHYP_12304</name>
</gene>
<dbReference type="GO" id="GO:0016567">
    <property type="term" value="P:protein ubiquitination"/>
    <property type="evidence" value="ECO:0007669"/>
    <property type="project" value="UniProtKB-UniPathway"/>
</dbReference>
<evidence type="ECO:0000256" key="9">
    <source>
        <dbReference type="ARBA" id="ARBA00022723"/>
    </source>
</evidence>
<dbReference type="STRING" id="1202772.A0A1V9ZGZ7"/>
<dbReference type="CDD" id="cd16491">
    <property type="entry name" value="RING-CH-C4HC3_LTN1"/>
    <property type="match status" value="1"/>
</dbReference>
<evidence type="ECO:0000256" key="8">
    <source>
        <dbReference type="ARBA" id="ARBA00022679"/>
    </source>
</evidence>
<dbReference type="PROSITE" id="PS51292">
    <property type="entry name" value="ZF_RING_CH"/>
    <property type="match status" value="1"/>
</dbReference>
<keyword evidence="10" id="KW-0677">Repeat</keyword>
<dbReference type="InterPro" id="IPR011016">
    <property type="entry name" value="Znf_RING-CH"/>
</dbReference>
<dbReference type="OrthoDB" id="6108at2759"/>
<comment type="subcellular location">
    <subcellularLocation>
        <location evidence="2">Cytoplasm</location>
        <location evidence="2">Cytosol</location>
    </subcellularLocation>
</comment>
<comment type="subunit">
    <text evidence="15">Component of the ribosome quality control complex (RQC).</text>
</comment>
<evidence type="ECO:0000259" key="17">
    <source>
        <dbReference type="PROSITE" id="PS51292"/>
    </source>
</evidence>
<dbReference type="InterPro" id="IPR054478">
    <property type="entry name" value="LTN1_UBC"/>
</dbReference>
<evidence type="ECO:0000256" key="11">
    <source>
        <dbReference type="ARBA" id="ARBA00022771"/>
    </source>
</evidence>
<feature type="domain" description="RING-CH-type" evidence="17">
    <location>
        <begin position="1611"/>
        <end position="1670"/>
    </location>
</feature>
<evidence type="ECO:0000313" key="19">
    <source>
        <dbReference type="Proteomes" id="UP000243579"/>
    </source>
</evidence>
<accession>A0A1V9ZGZ7</accession>
<dbReference type="PROSITE" id="PS50089">
    <property type="entry name" value="ZF_RING_2"/>
    <property type="match status" value="1"/>
</dbReference>
<comment type="similarity">
    <text evidence="4 15">Belongs to the LTN1 family.</text>
</comment>
<dbReference type="Proteomes" id="UP000243579">
    <property type="component" value="Unassembled WGS sequence"/>
</dbReference>
<evidence type="ECO:0000256" key="1">
    <source>
        <dbReference type="ARBA" id="ARBA00000900"/>
    </source>
</evidence>
<dbReference type="GO" id="GO:0008270">
    <property type="term" value="F:zinc ion binding"/>
    <property type="evidence" value="ECO:0007669"/>
    <property type="project" value="UniProtKB-KW"/>
</dbReference>
<organism evidence="18 19">
    <name type="scientific">Achlya hypogyna</name>
    <name type="common">Oomycete</name>
    <name type="synonym">Protoachlya hypogyna</name>
    <dbReference type="NCBI Taxonomy" id="1202772"/>
    <lineage>
        <taxon>Eukaryota</taxon>
        <taxon>Sar</taxon>
        <taxon>Stramenopiles</taxon>
        <taxon>Oomycota</taxon>
        <taxon>Saprolegniomycetes</taxon>
        <taxon>Saprolegniales</taxon>
        <taxon>Achlyaceae</taxon>
        <taxon>Achlya</taxon>
    </lineage>
</organism>
<keyword evidence="11 14" id="KW-0863">Zinc-finger</keyword>
<dbReference type="Gene3D" id="3.30.40.10">
    <property type="entry name" value="Zinc/RING finger domain, C3HC4 (zinc finger)"/>
    <property type="match status" value="1"/>
</dbReference>
<dbReference type="InterPro" id="IPR054476">
    <property type="entry name" value="Ltn1_N"/>
</dbReference>
<evidence type="ECO:0000259" key="16">
    <source>
        <dbReference type="PROSITE" id="PS50089"/>
    </source>
</evidence>
<evidence type="ECO:0000256" key="14">
    <source>
        <dbReference type="PROSITE-ProRule" id="PRU00175"/>
    </source>
</evidence>
<evidence type="ECO:0000313" key="18">
    <source>
        <dbReference type="EMBL" id="OQR97227.1"/>
    </source>
</evidence>
<sequence length="1670" mass="178330">MGGKKITKQQDKLAKANASSSARAVQYLGNSGATSGFIGFSAFAAAPAPAPTEASVSTPSSSATFSFYDGADGDLSLALKMLGKRDALTKTKALLSLKDAIVPGRKPLELRPAVGHYCYLYGKLMAENDRRVRQLSNEVLLALLEKMKKATVFHQHMALLLPTWYILAMQDSHVETARVAARSFQILFPTPPDQQAVLTTHAELLVTSIRQYLVAKVDDLSDRDLYSADEAEERYERILTSALLGLGKLVETLAPVADAQSHLAPDGLLYHLLTSPALTRHTAATSKSATFSRASVRLGAYKALTAVVSHTTIPLEAKAVLGVFQEKTPGNHDAMWSLVLSFVKRTPDLPWAALQSSVVPRLLALIKHGFYGSGATSYPNLLPLVAAVPFAVGADVLYAPLLQALWKGLDTPHVLQAEADVVAAFLECLTAMVTIFVALPPGTDADKAALVAAFDPAAYVARTFDGVLHTVLASLLHASLSDRAFAAVVKHLFQLPPRVQLFREGRSALAEAAADDATKTKWIALVLAVQDAFLRIFHDALGSALVSGIEKQLASTAFLPERLVGLLAQAKATYLKQSDGALYAAHIVPLAQRVYAAVLASIDVAHPLARQFLVLAQLLDVFGIDAGVGADAATLRAQYETTLAPALAHLQPPTDFFKLFRHYVQAVPDGREAMWRELTRRMDAMDDPLAAAIAARSLALKSADASAAEWLAGEAPPAALWGVLWRSQWFDRHVNSLLIAGAARDWTATETLFLASCWADGGVPVIAKATLDAAVLYCDRFHATQTDNVLAVLESLLPHVERTPTAVALVLHVVRAMHAANPTTAHTATCLWSERLRPRIQAFWSSDSKAKLVAAWADALNAAFATEEPPAWAAFAGAYLALDVVCGEAPAALWSRLSALATPSYRQLELLAELCHYDASALVRGVTLDALLQWVYLDVGFALTWFAVDGAHVAPVDMVTAGASSHWLDNYLLLGPLYEAPVVGALLPRALALAPHEAAPWLQCVLTTHIDNPALKSSVVLAASTTPDGTFVLEALVQVLVDALPPAQVTTTLTPTLLENHPTYAPRLVRRGVVDAEATVTVVAGLEARPFDALAGSGPLLAAVLAADAMAVAGVDGLVATWTQLLATSGLPRPLAPSEWATLCDVAVVVIGAGRPGALGLATQLLSAAFAAKLDQSAIVALKLHTARTDGSGDVPWLRAQLLRLVQAVALAGHDHLDLELARPLRDAVLHTALRAVADGLAVRPQVQAAFVGCNDLGACVQLVVAAVAADRAVATGLLAMADVVSFVDLPPEGLAGAVLQAFDGRDALWAALTHYGAHPVLQGVVYGLLRLTALAVTTDAHDTGVDVDADDEAATEAALVGVLISPGLATALATVTAAPATPAEALAQFLLWDLYLRMFPDGGSPLVTSALGAFVRPQLPLLLLSCGPYLKNVTLSEGAIEPAFPTLAPRDHSAPGLLAPLAGALFYRTVVKLPTMVRLWWNDECSRSARSWVAKFCEENVSPLLLQEEIAAIHAAAEKDLWDPEEMNVRGSKVSREVVTSYIKDECSLEMVVRVPASYPLRSVEVECTKRIGISEERWRRWVLQIIKVTSSQDGSLLDAVLLWKSNVDREFDGVDPCPICYSILNPKTMGLPNLSCKTCKNKYHNSCLYKWFNQSSKNKCPICQQPFC</sequence>
<evidence type="ECO:0000256" key="6">
    <source>
        <dbReference type="ARBA" id="ARBA00017157"/>
    </source>
</evidence>
<dbReference type="GO" id="GO:1990116">
    <property type="term" value="P:ribosome-associated ubiquitin-dependent protein catabolic process"/>
    <property type="evidence" value="ECO:0007669"/>
    <property type="project" value="UniProtKB-UniRule"/>
</dbReference>
<evidence type="ECO:0000256" key="12">
    <source>
        <dbReference type="ARBA" id="ARBA00022786"/>
    </source>
</evidence>
<dbReference type="GO" id="GO:1990112">
    <property type="term" value="C:RQC complex"/>
    <property type="evidence" value="ECO:0007669"/>
    <property type="project" value="UniProtKB-UniRule"/>
</dbReference>
<evidence type="ECO:0000256" key="7">
    <source>
        <dbReference type="ARBA" id="ARBA00022490"/>
    </source>
</evidence>
<reference evidence="18 19" key="1">
    <citation type="journal article" date="2014" name="Genome Biol. Evol.">
        <title>The secreted proteins of Achlya hypogyna and Thraustotheca clavata identify the ancestral oomycete secretome and reveal gene acquisitions by horizontal gene transfer.</title>
        <authorList>
            <person name="Misner I."/>
            <person name="Blouin N."/>
            <person name="Leonard G."/>
            <person name="Richards T.A."/>
            <person name="Lane C.E."/>
        </authorList>
    </citation>
    <scope>NUCLEOTIDE SEQUENCE [LARGE SCALE GENOMIC DNA]</scope>
    <source>
        <strain evidence="18 19">ATCC 48635</strain>
    </source>
</reference>
<keyword evidence="13 15" id="KW-0862">Zinc</keyword>
<dbReference type="SUPFAM" id="SSF57850">
    <property type="entry name" value="RING/U-box"/>
    <property type="match status" value="1"/>
</dbReference>
<keyword evidence="12 15" id="KW-0833">Ubl conjugation pathway</keyword>
<dbReference type="GO" id="GO:0061630">
    <property type="term" value="F:ubiquitin protein ligase activity"/>
    <property type="evidence" value="ECO:0007669"/>
    <property type="project" value="UniProtKB-UniRule"/>
</dbReference>
<dbReference type="UniPathway" id="UPA00143"/>
<keyword evidence="9 15" id="KW-0479">Metal-binding</keyword>
<keyword evidence="7" id="KW-0963">Cytoplasm</keyword>
<dbReference type="InterPro" id="IPR001841">
    <property type="entry name" value="Znf_RING"/>
</dbReference>
<dbReference type="SMART" id="SM00184">
    <property type="entry name" value="RING"/>
    <property type="match status" value="1"/>
</dbReference>
<dbReference type="EC" id="2.3.2.27" evidence="5 15"/>
<dbReference type="GO" id="GO:0005829">
    <property type="term" value="C:cytosol"/>
    <property type="evidence" value="ECO:0007669"/>
    <property type="project" value="UniProtKB-SubCell"/>
</dbReference>
<proteinExistence type="inferred from homology"/>
<keyword evidence="8 15" id="KW-0808">Transferase</keyword>
<comment type="pathway">
    <text evidence="3 15">Protein modification; protein ubiquitination.</text>
</comment>
<dbReference type="InterPro" id="IPR013083">
    <property type="entry name" value="Znf_RING/FYVE/PHD"/>
</dbReference>
<name>A0A1V9ZGZ7_ACHHY</name>
<dbReference type="InterPro" id="IPR054477">
    <property type="entry name" value="LTN1_E3_ligase_6th"/>
</dbReference>
<evidence type="ECO:0000256" key="2">
    <source>
        <dbReference type="ARBA" id="ARBA00004514"/>
    </source>
</evidence>
<dbReference type="GO" id="GO:0043023">
    <property type="term" value="F:ribosomal large subunit binding"/>
    <property type="evidence" value="ECO:0007669"/>
    <property type="project" value="TreeGrafter"/>
</dbReference>
<dbReference type="PANTHER" id="PTHR12389:SF0">
    <property type="entry name" value="E3 UBIQUITIN-PROTEIN LIGASE LISTERIN"/>
    <property type="match status" value="1"/>
</dbReference>
<comment type="caution">
    <text evidence="18">The sequence shown here is derived from an EMBL/GenBank/DDBJ whole genome shotgun (WGS) entry which is preliminary data.</text>
</comment>
<dbReference type="GO" id="GO:0072344">
    <property type="term" value="P:rescue of stalled ribosome"/>
    <property type="evidence" value="ECO:0007669"/>
    <property type="project" value="UniProtKB-UniRule"/>
</dbReference>
<dbReference type="EMBL" id="JNBR01000120">
    <property type="protein sequence ID" value="OQR97227.1"/>
    <property type="molecule type" value="Genomic_DNA"/>
</dbReference>
<evidence type="ECO:0000256" key="5">
    <source>
        <dbReference type="ARBA" id="ARBA00012483"/>
    </source>
</evidence>